<evidence type="ECO:0000313" key="3">
    <source>
        <dbReference type="EMBL" id="MFC6281543.1"/>
    </source>
</evidence>
<dbReference type="SUPFAM" id="SSF51182">
    <property type="entry name" value="RmlC-like cupins"/>
    <property type="match status" value="1"/>
</dbReference>
<feature type="chain" id="PRO_5045181745" evidence="1">
    <location>
        <begin position="22"/>
        <end position="142"/>
    </location>
</feature>
<dbReference type="RefSeq" id="WP_371437161.1">
    <property type="nucleotide sequence ID" value="NZ_JBHSRS010000018.1"/>
</dbReference>
<reference evidence="4" key="1">
    <citation type="journal article" date="2019" name="Int. J. Syst. Evol. Microbiol.">
        <title>The Global Catalogue of Microorganisms (GCM) 10K type strain sequencing project: providing services to taxonomists for standard genome sequencing and annotation.</title>
        <authorList>
            <consortium name="The Broad Institute Genomics Platform"/>
            <consortium name="The Broad Institute Genome Sequencing Center for Infectious Disease"/>
            <person name="Wu L."/>
            <person name="Ma J."/>
        </authorList>
    </citation>
    <scope>NUCLEOTIDE SEQUENCE [LARGE SCALE GENOMIC DNA]</scope>
    <source>
        <strain evidence="4">CCUG 39402</strain>
    </source>
</reference>
<feature type="signal peptide" evidence="1">
    <location>
        <begin position="1"/>
        <end position="21"/>
    </location>
</feature>
<dbReference type="PANTHER" id="PTHR38599:SF1">
    <property type="entry name" value="CUPIN DOMAIN PROTEIN (AFU_ORTHOLOGUE AFUA_3G13620)"/>
    <property type="match status" value="1"/>
</dbReference>
<dbReference type="Proteomes" id="UP001596270">
    <property type="component" value="Unassembled WGS sequence"/>
</dbReference>
<dbReference type="Pfam" id="PF07883">
    <property type="entry name" value="Cupin_2"/>
    <property type="match status" value="1"/>
</dbReference>
<evidence type="ECO:0000259" key="2">
    <source>
        <dbReference type="Pfam" id="PF07883"/>
    </source>
</evidence>
<accession>A0ABW1TXT0</accession>
<keyword evidence="1" id="KW-0732">Signal</keyword>
<evidence type="ECO:0000313" key="4">
    <source>
        <dbReference type="Proteomes" id="UP001596270"/>
    </source>
</evidence>
<gene>
    <name evidence="3" type="ORF">ACFQND_09895</name>
</gene>
<comment type="caution">
    <text evidence="3">The sequence shown here is derived from an EMBL/GenBank/DDBJ whole genome shotgun (WGS) entry which is preliminary data.</text>
</comment>
<evidence type="ECO:0000256" key="1">
    <source>
        <dbReference type="SAM" id="SignalP"/>
    </source>
</evidence>
<dbReference type="InterPro" id="IPR013096">
    <property type="entry name" value="Cupin_2"/>
</dbReference>
<keyword evidence="4" id="KW-1185">Reference proteome</keyword>
<proteinExistence type="predicted"/>
<dbReference type="Gene3D" id="2.60.120.10">
    <property type="entry name" value="Jelly Rolls"/>
    <property type="match status" value="1"/>
</dbReference>
<name>A0ABW1TXT0_9BURK</name>
<dbReference type="PANTHER" id="PTHR38599">
    <property type="entry name" value="CUPIN DOMAIN PROTEIN (AFU_ORTHOLOGUE AFUA_3G13620)"/>
    <property type="match status" value="1"/>
</dbReference>
<dbReference type="InterPro" id="IPR014710">
    <property type="entry name" value="RmlC-like_jellyroll"/>
</dbReference>
<feature type="domain" description="Cupin type-2" evidence="2">
    <location>
        <begin position="57"/>
        <end position="123"/>
    </location>
</feature>
<sequence>MKKPLALLAMVLGAMLQPASAQEMPSAQVKQGAIPHEPLLRRVLPNTANQEVMVFEAEYAPGGINPRHFHPAAITFHILSGTGVFQEDGKPPVTLRAGESLFVPTGTIHAHWNPSTTENLRFVEFIVAEKDKGRSIPRPLNK</sequence>
<protein>
    <submittedName>
        <fullName evidence="3">Cupin domain-containing protein</fullName>
    </submittedName>
</protein>
<dbReference type="EMBL" id="JBHSRS010000018">
    <property type="protein sequence ID" value="MFC6281543.1"/>
    <property type="molecule type" value="Genomic_DNA"/>
</dbReference>
<organism evidence="3 4">
    <name type="scientific">Polaromonas aquatica</name>
    <dbReference type="NCBI Taxonomy" id="332657"/>
    <lineage>
        <taxon>Bacteria</taxon>
        <taxon>Pseudomonadati</taxon>
        <taxon>Pseudomonadota</taxon>
        <taxon>Betaproteobacteria</taxon>
        <taxon>Burkholderiales</taxon>
        <taxon>Comamonadaceae</taxon>
        <taxon>Polaromonas</taxon>
    </lineage>
</organism>
<dbReference type="InterPro" id="IPR011051">
    <property type="entry name" value="RmlC_Cupin_sf"/>
</dbReference>